<reference evidence="1 2" key="1">
    <citation type="submission" date="2018-04" db="EMBL/GenBank/DDBJ databases">
        <authorList>
            <person name="Vogel A."/>
        </authorList>
    </citation>
    <scope>NUCLEOTIDE SEQUENCE [LARGE SCALE GENOMIC DNA]</scope>
</reference>
<dbReference type="AlphaFoldDB" id="A0A484M3U0"/>
<gene>
    <name evidence="1" type="ORF">CCAM_LOCUS25041</name>
</gene>
<proteinExistence type="predicted"/>
<organism evidence="1 2">
    <name type="scientific">Cuscuta campestris</name>
    <dbReference type="NCBI Taxonomy" id="132261"/>
    <lineage>
        <taxon>Eukaryota</taxon>
        <taxon>Viridiplantae</taxon>
        <taxon>Streptophyta</taxon>
        <taxon>Embryophyta</taxon>
        <taxon>Tracheophyta</taxon>
        <taxon>Spermatophyta</taxon>
        <taxon>Magnoliopsida</taxon>
        <taxon>eudicotyledons</taxon>
        <taxon>Gunneridae</taxon>
        <taxon>Pentapetalae</taxon>
        <taxon>asterids</taxon>
        <taxon>lamiids</taxon>
        <taxon>Solanales</taxon>
        <taxon>Convolvulaceae</taxon>
        <taxon>Cuscuteae</taxon>
        <taxon>Cuscuta</taxon>
        <taxon>Cuscuta subgen. Grammica</taxon>
        <taxon>Cuscuta sect. Cleistogrammica</taxon>
    </lineage>
</organism>
<protein>
    <submittedName>
        <fullName evidence="1">Uncharacterized protein</fullName>
    </submittedName>
</protein>
<accession>A0A484M3U0</accession>
<sequence>MSLLISTGFSILSSSFIEGTSTNSASKLHFNLVIRDLSCVGYHSAQNRPAVASPLPSQFPGILSPSQSTSIAVADLQSASLSKICFETSS</sequence>
<evidence type="ECO:0000313" key="2">
    <source>
        <dbReference type="Proteomes" id="UP000595140"/>
    </source>
</evidence>
<keyword evidence="2" id="KW-1185">Reference proteome</keyword>
<name>A0A484M3U0_9ASTE</name>
<dbReference type="Proteomes" id="UP000595140">
    <property type="component" value="Unassembled WGS sequence"/>
</dbReference>
<dbReference type="EMBL" id="OOIL02002581">
    <property type="protein sequence ID" value="VFQ83265.1"/>
    <property type="molecule type" value="Genomic_DNA"/>
</dbReference>
<evidence type="ECO:0000313" key="1">
    <source>
        <dbReference type="EMBL" id="VFQ83265.1"/>
    </source>
</evidence>